<dbReference type="EMBL" id="BLXT01000816">
    <property type="protein sequence ID" value="GFN80318.1"/>
    <property type="molecule type" value="Genomic_DNA"/>
</dbReference>
<name>A0AAV3YE17_9GAST</name>
<organism evidence="2 3">
    <name type="scientific">Plakobranchus ocellatus</name>
    <dbReference type="NCBI Taxonomy" id="259542"/>
    <lineage>
        <taxon>Eukaryota</taxon>
        <taxon>Metazoa</taxon>
        <taxon>Spiralia</taxon>
        <taxon>Lophotrochozoa</taxon>
        <taxon>Mollusca</taxon>
        <taxon>Gastropoda</taxon>
        <taxon>Heterobranchia</taxon>
        <taxon>Euthyneura</taxon>
        <taxon>Panpulmonata</taxon>
        <taxon>Sacoglossa</taxon>
        <taxon>Placobranchoidea</taxon>
        <taxon>Plakobranchidae</taxon>
        <taxon>Plakobranchus</taxon>
    </lineage>
</organism>
<dbReference type="Proteomes" id="UP000735302">
    <property type="component" value="Unassembled WGS sequence"/>
</dbReference>
<gene>
    <name evidence="2" type="ORF">PoB_000682400</name>
</gene>
<accession>A0AAV3YE17</accession>
<proteinExistence type="predicted"/>
<sequence>MTLIYGSNVCLSAFGGDVLKYVGESRREMPENLCLASEKVLHRRAAKPGAQTERGGQTFGEKGTRESEWGEKVSKTIKAEHLFDGNRACRTKIARRSAI</sequence>
<keyword evidence="3" id="KW-1185">Reference proteome</keyword>
<evidence type="ECO:0000256" key="1">
    <source>
        <dbReference type="SAM" id="MobiDB-lite"/>
    </source>
</evidence>
<reference evidence="2 3" key="1">
    <citation type="journal article" date="2021" name="Elife">
        <title>Chloroplast acquisition without the gene transfer in kleptoplastic sea slugs, Plakobranchus ocellatus.</title>
        <authorList>
            <person name="Maeda T."/>
            <person name="Takahashi S."/>
            <person name="Yoshida T."/>
            <person name="Shimamura S."/>
            <person name="Takaki Y."/>
            <person name="Nagai Y."/>
            <person name="Toyoda A."/>
            <person name="Suzuki Y."/>
            <person name="Arimoto A."/>
            <person name="Ishii H."/>
            <person name="Satoh N."/>
            <person name="Nishiyama T."/>
            <person name="Hasebe M."/>
            <person name="Maruyama T."/>
            <person name="Minagawa J."/>
            <person name="Obokata J."/>
            <person name="Shigenobu S."/>
        </authorList>
    </citation>
    <scope>NUCLEOTIDE SEQUENCE [LARGE SCALE GENOMIC DNA]</scope>
</reference>
<comment type="caution">
    <text evidence="2">The sequence shown here is derived from an EMBL/GenBank/DDBJ whole genome shotgun (WGS) entry which is preliminary data.</text>
</comment>
<feature type="compositionally biased region" description="Basic and acidic residues" evidence="1">
    <location>
        <begin position="62"/>
        <end position="71"/>
    </location>
</feature>
<evidence type="ECO:0000313" key="3">
    <source>
        <dbReference type="Proteomes" id="UP000735302"/>
    </source>
</evidence>
<feature type="region of interest" description="Disordered" evidence="1">
    <location>
        <begin position="45"/>
        <end position="71"/>
    </location>
</feature>
<dbReference type="AlphaFoldDB" id="A0AAV3YE17"/>
<protein>
    <submittedName>
        <fullName evidence="2">Uncharacterized protein</fullName>
    </submittedName>
</protein>
<evidence type="ECO:0000313" key="2">
    <source>
        <dbReference type="EMBL" id="GFN80318.1"/>
    </source>
</evidence>